<dbReference type="OrthoDB" id="9794229at2"/>
<dbReference type="Proteomes" id="UP000197025">
    <property type="component" value="Unassembled WGS sequence"/>
</dbReference>
<reference evidence="7" key="1">
    <citation type="submission" date="2017-06" db="EMBL/GenBank/DDBJ databases">
        <authorList>
            <person name="Varghese N."/>
            <person name="Submissions S."/>
        </authorList>
    </citation>
    <scope>NUCLEOTIDE SEQUENCE [LARGE SCALE GENOMIC DNA]</scope>
    <source>
        <strain evidence="7">JAD2</strain>
    </source>
</reference>
<evidence type="ECO:0000256" key="1">
    <source>
        <dbReference type="ARBA" id="ARBA00010062"/>
    </source>
</evidence>
<evidence type="ECO:0000313" key="6">
    <source>
        <dbReference type="EMBL" id="SNB76574.1"/>
    </source>
</evidence>
<keyword evidence="4" id="KW-0029">Amino-acid transport</keyword>
<dbReference type="PANTHER" id="PTHR30483">
    <property type="entry name" value="LEUCINE-SPECIFIC-BINDING PROTEIN"/>
    <property type="match status" value="1"/>
</dbReference>
<dbReference type="InterPro" id="IPR028082">
    <property type="entry name" value="Peripla_BP_I"/>
</dbReference>
<dbReference type="InParanoid" id="A0A212RVJ7"/>
<accession>A0A212RVJ7</accession>
<evidence type="ECO:0000256" key="4">
    <source>
        <dbReference type="ARBA" id="ARBA00022970"/>
    </source>
</evidence>
<sequence length="379" mass="42109">MGLSERAVRIGALYALSGAAAAYGASARQGLELAAEEINATGGLLGRPVELLIEDEKSPAHAVEVVRRMARELGVRLFIGIDSSAVAEAVVPLLPELRCVLMVTHAASPRITGELFNPYVFRCSINVAQNARAGALLVAPLPYITWTTLGPDYSFGYFSWAYFSRFLRELKPEAELLPEGIFHPPGAEDLTPWIRQAMRSGAEALWISSWGGDLVRLIRQGQAMGLFRRCAVFMELGAALEVLEALGEEMPQGLWVGTRYWFRWPDTPENRRFVEAYFRRYGRYPSYNAQNAYLGLRLLAGAIRRAGTLEPEGLIPYLEGIGYEAPMGRITLRREDHQVVADVVWGETKSHPDYPFRILDPIWTFPGEAITPPPEVGIF</sequence>
<dbReference type="GO" id="GO:0006865">
    <property type="term" value="P:amino acid transport"/>
    <property type="evidence" value="ECO:0007669"/>
    <property type="project" value="UniProtKB-KW"/>
</dbReference>
<name>A0A212RVJ7_9CHLR</name>
<dbReference type="InterPro" id="IPR028081">
    <property type="entry name" value="Leu-bd"/>
</dbReference>
<feature type="domain" description="Leucine-binding protein" evidence="5">
    <location>
        <begin position="8"/>
        <end position="346"/>
    </location>
</feature>
<organism evidence="6 7">
    <name type="scientific">Thermoflexus hugenholtzii JAD2</name>
    <dbReference type="NCBI Taxonomy" id="877466"/>
    <lineage>
        <taxon>Bacteria</taxon>
        <taxon>Bacillati</taxon>
        <taxon>Chloroflexota</taxon>
        <taxon>Thermoflexia</taxon>
        <taxon>Thermoflexales</taxon>
        <taxon>Thermoflexaceae</taxon>
        <taxon>Thermoflexus</taxon>
    </lineage>
</organism>
<keyword evidence="2" id="KW-0813">Transport</keyword>
<gene>
    <name evidence="6" type="ORF">SAMN02746019_00028920</name>
</gene>
<evidence type="ECO:0000256" key="3">
    <source>
        <dbReference type="ARBA" id="ARBA00022729"/>
    </source>
</evidence>
<evidence type="ECO:0000256" key="2">
    <source>
        <dbReference type="ARBA" id="ARBA00022448"/>
    </source>
</evidence>
<evidence type="ECO:0000313" key="7">
    <source>
        <dbReference type="Proteomes" id="UP000197025"/>
    </source>
</evidence>
<proteinExistence type="inferred from homology"/>
<dbReference type="PRINTS" id="PR00337">
    <property type="entry name" value="LEUILEVALBP"/>
</dbReference>
<dbReference type="EMBL" id="FYEK01000078">
    <property type="protein sequence ID" value="SNB76574.1"/>
    <property type="molecule type" value="Genomic_DNA"/>
</dbReference>
<keyword evidence="7" id="KW-1185">Reference proteome</keyword>
<dbReference type="InterPro" id="IPR051010">
    <property type="entry name" value="BCAA_transport"/>
</dbReference>
<protein>
    <submittedName>
        <fullName evidence="6">Amino acid/amide ABC transporter substrate-binding protein, HAAT family</fullName>
    </submittedName>
</protein>
<dbReference type="CDD" id="cd06330">
    <property type="entry name" value="PBP1_As_SBP-like"/>
    <property type="match status" value="1"/>
</dbReference>
<dbReference type="RefSeq" id="WP_088572563.1">
    <property type="nucleotide sequence ID" value="NZ_FYEK01000078.1"/>
</dbReference>
<keyword evidence="3" id="KW-0732">Signal</keyword>
<dbReference type="InterPro" id="IPR000709">
    <property type="entry name" value="Leu_Ile_Val-bd"/>
</dbReference>
<dbReference type="PANTHER" id="PTHR30483:SF37">
    <property type="entry name" value="ABC TRANSPORTER SUBSTRATE-BINDING PROTEIN"/>
    <property type="match status" value="1"/>
</dbReference>
<dbReference type="AlphaFoldDB" id="A0A212RVJ7"/>
<comment type="similarity">
    <text evidence="1">Belongs to the leucine-binding protein family.</text>
</comment>
<dbReference type="Pfam" id="PF13458">
    <property type="entry name" value="Peripla_BP_6"/>
    <property type="match status" value="1"/>
</dbReference>
<evidence type="ECO:0000259" key="5">
    <source>
        <dbReference type="Pfam" id="PF13458"/>
    </source>
</evidence>
<dbReference type="Gene3D" id="3.40.50.2300">
    <property type="match status" value="2"/>
</dbReference>
<dbReference type="SUPFAM" id="SSF53822">
    <property type="entry name" value="Periplasmic binding protein-like I"/>
    <property type="match status" value="1"/>
</dbReference>